<keyword evidence="6" id="KW-0479">Metal-binding</keyword>
<dbReference type="InterPro" id="IPR013512">
    <property type="entry name" value="DXP_reductoisomerase_N"/>
</dbReference>
<evidence type="ECO:0000256" key="8">
    <source>
        <dbReference type="ARBA" id="ARBA00023002"/>
    </source>
</evidence>
<dbReference type="PANTHER" id="PTHR30525">
    <property type="entry name" value="1-DEOXY-D-XYLULOSE 5-PHOSPHATE REDUCTOISOMERASE"/>
    <property type="match status" value="1"/>
</dbReference>
<evidence type="ECO:0000256" key="2">
    <source>
        <dbReference type="ARBA" id="ARBA00001946"/>
    </source>
</evidence>
<dbReference type="GO" id="GO:0030604">
    <property type="term" value="F:1-deoxy-D-xylulose-5-phosphate reductoisomerase activity"/>
    <property type="evidence" value="ECO:0007669"/>
    <property type="project" value="UniProtKB-EC"/>
</dbReference>
<dbReference type="InterPro" id="IPR036291">
    <property type="entry name" value="NAD(P)-bd_dom_sf"/>
</dbReference>
<dbReference type="Pfam" id="PF13288">
    <property type="entry name" value="DXPR_C"/>
    <property type="match status" value="1"/>
</dbReference>
<evidence type="ECO:0000256" key="7">
    <source>
        <dbReference type="ARBA" id="ARBA00022857"/>
    </source>
</evidence>
<dbReference type="Gene3D" id="3.40.50.720">
    <property type="entry name" value="NAD(P)-binding Rossmann-like Domain"/>
    <property type="match status" value="1"/>
</dbReference>
<evidence type="ECO:0000256" key="9">
    <source>
        <dbReference type="ARBA" id="ARBA00023211"/>
    </source>
</evidence>
<dbReference type="EMBL" id="JAEAOA010000186">
    <property type="protein sequence ID" value="KAK3604195.1"/>
    <property type="molecule type" value="Genomic_DNA"/>
</dbReference>
<evidence type="ECO:0000259" key="13">
    <source>
        <dbReference type="Pfam" id="PF08436"/>
    </source>
</evidence>
<reference evidence="15" key="2">
    <citation type="journal article" date="2021" name="Genome Biol. Evol.">
        <title>Developing a high-quality reference genome for a parasitic bivalve with doubly uniparental inheritance (Bivalvia: Unionida).</title>
        <authorList>
            <person name="Smith C.H."/>
        </authorList>
    </citation>
    <scope>NUCLEOTIDE SEQUENCE</scope>
    <source>
        <strain evidence="15">CHS0354</strain>
        <tissue evidence="15">Mantle</tissue>
    </source>
</reference>
<dbReference type="EC" id="1.1.1.267" evidence="5"/>
<sequence length="381" mass="41280">MRRKKEIVITGATGSVGSACLSVIRENPDIFRLRAVSGHHNLDLLESICREFKPDAVSVAEGTGGVFARRFNAENYHPLIFEGTDGLKKIASEYGDTVGRRSGGNAGKTVALANKESLVLAGKLIMETARRTGARILPMDSEHNAVYQALGSNRTEDIDHIILTSSGGPFLHKPQAEFSGITPQQAMKHPNWSMGKKISIDSATMMNKSLEVIEAAHLFSMPPEKIRVVIHPEVIIHSAVAMKDGSVLAQMGTSDMRIPAAYCLGGEERILSGVSPVNFWEMKHLTFLAPDILKFPTLRYAYDILKLPDSAAAVFNGANEELVSRFLAGSIPFTAIFDTLGALHRILTGPEQNNHALLFNINSVEDAVYANTLGVSFAAAL</sequence>
<dbReference type="SUPFAM" id="SSF69055">
    <property type="entry name" value="1-deoxy-D-xylulose-5-phosphate reductoisomerase, C-terminal domain"/>
    <property type="match status" value="1"/>
</dbReference>
<dbReference type="InterPro" id="IPR013644">
    <property type="entry name" value="DXP_reductoisomerase_C"/>
</dbReference>
<name>A0AAE0T6I5_9BIVA</name>
<dbReference type="InterPro" id="IPR036169">
    <property type="entry name" value="DXPR_C_sf"/>
</dbReference>
<comment type="cofactor">
    <cofactor evidence="2">
        <name>Mg(2+)</name>
        <dbReference type="ChEBI" id="CHEBI:18420"/>
    </cofactor>
</comment>
<dbReference type="HAMAP" id="MF_00183">
    <property type="entry name" value="DXP_reductoisom"/>
    <property type="match status" value="1"/>
</dbReference>
<dbReference type="AlphaFoldDB" id="A0AAE0T6I5"/>
<dbReference type="PROSITE" id="PS51257">
    <property type="entry name" value="PROKAR_LIPOPROTEIN"/>
    <property type="match status" value="1"/>
</dbReference>
<dbReference type="SUPFAM" id="SSF51735">
    <property type="entry name" value="NAD(P)-binding Rossmann-fold domains"/>
    <property type="match status" value="1"/>
</dbReference>
<evidence type="ECO:0000313" key="15">
    <source>
        <dbReference type="EMBL" id="KAK3604195.1"/>
    </source>
</evidence>
<evidence type="ECO:0000259" key="14">
    <source>
        <dbReference type="Pfam" id="PF13288"/>
    </source>
</evidence>
<dbReference type="GO" id="GO:0008299">
    <property type="term" value="P:isoprenoid biosynthetic process"/>
    <property type="evidence" value="ECO:0007669"/>
    <property type="project" value="UniProtKB-KW"/>
</dbReference>
<comment type="catalytic activity">
    <reaction evidence="11">
        <text>2-C-methyl-D-erythritol 4-phosphate + NADP(+) = 1-deoxy-D-xylulose 5-phosphate + NADPH + H(+)</text>
        <dbReference type="Rhea" id="RHEA:13717"/>
        <dbReference type="ChEBI" id="CHEBI:15378"/>
        <dbReference type="ChEBI" id="CHEBI:57783"/>
        <dbReference type="ChEBI" id="CHEBI:57792"/>
        <dbReference type="ChEBI" id="CHEBI:58262"/>
        <dbReference type="ChEBI" id="CHEBI:58349"/>
        <dbReference type="EC" id="1.1.1.267"/>
    </reaction>
    <physiologicalReaction direction="right-to-left" evidence="11">
        <dbReference type="Rhea" id="RHEA:13719"/>
    </physiologicalReaction>
</comment>
<dbReference type="Proteomes" id="UP001195483">
    <property type="component" value="Unassembled WGS sequence"/>
</dbReference>
<dbReference type="InterPro" id="IPR026877">
    <property type="entry name" value="DXPR_C"/>
</dbReference>
<feature type="domain" description="DXP reductoisomerase C-terminal" evidence="14">
    <location>
        <begin position="251"/>
        <end position="345"/>
    </location>
</feature>
<dbReference type="SUPFAM" id="SSF55347">
    <property type="entry name" value="Glyceraldehyde-3-phosphate dehydrogenase-like, C-terminal domain"/>
    <property type="match status" value="1"/>
</dbReference>
<evidence type="ECO:0000313" key="16">
    <source>
        <dbReference type="Proteomes" id="UP001195483"/>
    </source>
</evidence>
<organism evidence="15 16">
    <name type="scientific">Potamilus streckersoni</name>
    <dbReference type="NCBI Taxonomy" id="2493646"/>
    <lineage>
        <taxon>Eukaryota</taxon>
        <taxon>Metazoa</taxon>
        <taxon>Spiralia</taxon>
        <taxon>Lophotrochozoa</taxon>
        <taxon>Mollusca</taxon>
        <taxon>Bivalvia</taxon>
        <taxon>Autobranchia</taxon>
        <taxon>Heteroconchia</taxon>
        <taxon>Palaeoheterodonta</taxon>
        <taxon>Unionida</taxon>
        <taxon>Unionoidea</taxon>
        <taxon>Unionidae</taxon>
        <taxon>Ambleminae</taxon>
        <taxon>Lampsilini</taxon>
        <taxon>Potamilus</taxon>
    </lineage>
</organism>
<dbReference type="PANTHER" id="PTHR30525:SF0">
    <property type="entry name" value="1-DEOXY-D-XYLULOSE 5-PHOSPHATE REDUCTOISOMERASE, CHLOROPLASTIC"/>
    <property type="match status" value="1"/>
</dbReference>
<dbReference type="NCBIfam" id="TIGR00243">
    <property type="entry name" value="Dxr"/>
    <property type="match status" value="1"/>
</dbReference>
<keyword evidence="16" id="KW-1185">Reference proteome</keyword>
<reference evidence="15" key="3">
    <citation type="submission" date="2023-05" db="EMBL/GenBank/DDBJ databases">
        <authorList>
            <person name="Smith C.H."/>
        </authorList>
    </citation>
    <scope>NUCLEOTIDE SEQUENCE</scope>
    <source>
        <strain evidence="15">CHS0354</strain>
        <tissue evidence="15">Mantle</tissue>
    </source>
</reference>
<evidence type="ECO:0000256" key="5">
    <source>
        <dbReference type="ARBA" id="ARBA00012366"/>
    </source>
</evidence>
<dbReference type="Pfam" id="PF08436">
    <property type="entry name" value="DXP_redisom_C"/>
    <property type="match status" value="1"/>
</dbReference>
<evidence type="ECO:0000256" key="4">
    <source>
        <dbReference type="ARBA" id="ARBA00006825"/>
    </source>
</evidence>
<evidence type="ECO:0000256" key="6">
    <source>
        <dbReference type="ARBA" id="ARBA00022723"/>
    </source>
</evidence>
<comment type="caution">
    <text evidence="15">The sequence shown here is derived from an EMBL/GenBank/DDBJ whole genome shotgun (WGS) entry which is preliminary data.</text>
</comment>
<keyword evidence="10" id="KW-0414">Isoprene biosynthesis</keyword>
<dbReference type="Gene3D" id="1.10.1740.10">
    <property type="match status" value="1"/>
</dbReference>
<dbReference type="Pfam" id="PF02670">
    <property type="entry name" value="DXP_reductoisom"/>
    <property type="match status" value="1"/>
</dbReference>
<feature type="domain" description="1-deoxy-D-xylulose 5-phosphate reductoisomerase C-terminal" evidence="13">
    <location>
        <begin position="136"/>
        <end position="219"/>
    </location>
</feature>
<keyword evidence="8" id="KW-0560">Oxidoreductase</keyword>
<gene>
    <name evidence="15" type="ORF">CHS0354_002003</name>
</gene>
<dbReference type="PIRSF" id="PIRSF006205">
    <property type="entry name" value="Dxp_reductismrs"/>
    <property type="match status" value="1"/>
</dbReference>
<comment type="pathway">
    <text evidence="3">Isoprenoid biosynthesis; isopentenyl diphosphate biosynthesis via DXP pathway; isopentenyl diphosphate from 1-deoxy-D-xylulose 5-phosphate: step 1/6.</text>
</comment>
<protein>
    <recommendedName>
        <fullName evidence="5">1-deoxy-D-xylulose-5-phosphate reductoisomerase</fullName>
        <ecNumber evidence="5">1.1.1.267</ecNumber>
    </recommendedName>
</protein>
<evidence type="ECO:0000256" key="3">
    <source>
        <dbReference type="ARBA" id="ARBA00005094"/>
    </source>
</evidence>
<feature type="domain" description="1-deoxy-D-xylulose 5-phosphate reductoisomerase N-terminal" evidence="12">
    <location>
        <begin position="7"/>
        <end position="93"/>
    </location>
</feature>
<dbReference type="InterPro" id="IPR003821">
    <property type="entry name" value="DXP_reductoisomerase"/>
</dbReference>
<keyword evidence="9" id="KW-0464">Manganese</keyword>
<comment type="cofactor">
    <cofactor evidence="1">
        <name>Mn(2+)</name>
        <dbReference type="ChEBI" id="CHEBI:29035"/>
    </cofactor>
</comment>
<evidence type="ECO:0000256" key="1">
    <source>
        <dbReference type="ARBA" id="ARBA00001936"/>
    </source>
</evidence>
<comment type="similarity">
    <text evidence="4">Belongs to the DXR family.</text>
</comment>
<accession>A0AAE0T6I5</accession>
<dbReference type="GO" id="GO:0030145">
    <property type="term" value="F:manganese ion binding"/>
    <property type="evidence" value="ECO:0007669"/>
    <property type="project" value="TreeGrafter"/>
</dbReference>
<evidence type="ECO:0000259" key="12">
    <source>
        <dbReference type="Pfam" id="PF02670"/>
    </source>
</evidence>
<evidence type="ECO:0000256" key="11">
    <source>
        <dbReference type="ARBA" id="ARBA00048543"/>
    </source>
</evidence>
<keyword evidence="7" id="KW-0521">NADP</keyword>
<dbReference type="GO" id="GO:0070402">
    <property type="term" value="F:NADPH binding"/>
    <property type="evidence" value="ECO:0007669"/>
    <property type="project" value="InterPro"/>
</dbReference>
<proteinExistence type="inferred from homology"/>
<reference evidence="15" key="1">
    <citation type="journal article" date="2021" name="Genome Biol. Evol.">
        <title>A High-Quality Reference Genome for a Parasitic Bivalve with Doubly Uniparental Inheritance (Bivalvia: Unionida).</title>
        <authorList>
            <person name="Smith C.H."/>
        </authorList>
    </citation>
    <scope>NUCLEOTIDE SEQUENCE</scope>
    <source>
        <strain evidence="15">CHS0354</strain>
    </source>
</reference>
<evidence type="ECO:0000256" key="10">
    <source>
        <dbReference type="ARBA" id="ARBA00023229"/>
    </source>
</evidence>